<reference evidence="2 3" key="1">
    <citation type="submission" date="2009-12" db="EMBL/GenBank/DDBJ databases">
        <authorList>
            <person name="Shrivastava S."/>
            <person name="Madupu R."/>
            <person name="Durkin A.S."/>
            <person name="Torralba M."/>
            <person name="Methe B."/>
            <person name="Sutton G.G."/>
            <person name="Strausberg R.L."/>
            <person name="Nelson K.E."/>
        </authorList>
    </citation>
    <scope>NUCLEOTIDE SEQUENCE [LARGE SCALE GENOMIC DNA]</scope>
    <source>
        <strain evidence="2 3">W5455</strain>
    </source>
</reference>
<gene>
    <name evidence="2" type="ORF">HMPREF7215_0452</name>
</gene>
<sequence>MFTSTIAPLILCLCALAFFWLGFSFRRAGRPGKAAFDFVCGFSLLVVLYYVMTEFR</sequence>
<dbReference type="RefSeq" id="WP_009163599.1">
    <property type="nucleotide sequence ID" value="NZ_ADFP01000009.1"/>
</dbReference>
<evidence type="ECO:0000313" key="3">
    <source>
        <dbReference type="Proteomes" id="UP000006462"/>
    </source>
</evidence>
<proteinExistence type="predicted"/>
<name>A0ABP2HZJ8_9BACT</name>
<dbReference type="EMBL" id="ADFP01000009">
    <property type="protein sequence ID" value="EFB91995.1"/>
    <property type="molecule type" value="Genomic_DNA"/>
</dbReference>
<evidence type="ECO:0000313" key="2">
    <source>
        <dbReference type="EMBL" id="EFB91995.1"/>
    </source>
</evidence>
<dbReference type="Proteomes" id="UP000006462">
    <property type="component" value="Unassembled WGS sequence"/>
</dbReference>
<accession>A0ABP2HZJ8</accession>
<evidence type="ECO:0000256" key="1">
    <source>
        <dbReference type="SAM" id="Phobius"/>
    </source>
</evidence>
<keyword evidence="1" id="KW-0472">Membrane</keyword>
<keyword evidence="1" id="KW-0812">Transmembrane</keyword>
<keyword evidence="1" id="KW-1133">Transmembrane helix</keyword>
<protein>
    <submittedName>
        <fullName evidence="2">Uncharacterized protein</fullName>
    </submittedName>
</protein>
<feature type="transmembrane region" description="Helical" evidence="1">
    <location>
        <begin position="35"/>
        <end position="52"/>
    </location>
</feature>
<keyword evidence="3" id="KW-1185">Reference proteome</keyword>
<feature type="transmembrane region" description="Helical" evidence="1">
    <location>
        <begin position="6"/>
        <end position="23"/>
    </location>
</feature>
<organism evidence="2 3">
    <name type="scientific">Pyramidobacter piscolens W5455</name>
    <dbReference type="NCBI Taxonomy" id="352165"/>
    <lineage>
        <taxon>Bacteria</taxon>
        <taxon>Thermotogati</taxon>
        <taxon>Synergistota</taxon>
        <taxon>Synergistia</taxon>
        <taxon>Synergistales</taxon>
        <taxon>Dethiosulfovibrionaceae</taxon>
        <taxon>Pyramidobacter</taxon>
    </lineage>
</organism>
<comment type="caution">
    <text evidence="2">The sequence shown here is derived from an EMBL/GenBank/DDBJ whole genome shotgun (WGS) entry which is preliminary data.</text>
</comment>